<sequence>MVEFNLSKTRKVLIGMIWSTGMNNYRLLQVLALCIATLFSSLVFDFRPIEIGFLLLINSLVTLLISSLDLIKKLEDADKWEEWLILGIKHSKLTCHIALLGNKVWKRK</sequence>
<keyword evidence="1" id="KW-0812">Transmembrane</keyword>
<feature type="transmembrane region" description="Helical" evidence="1">
    <location>
        <begin position="51"/>
        <end position="71"/>
    </location>
</feature>
<comment type="caution">
    <text evidence="2">The sequence shown here is derived from an EMBL/GenBank/DDBJ whole genome shotgun (WGS) entry which is preliminary data.</text>
</comment>
<organism evidence="2 3">
    <name type="scientific">Vibrio genomosp. F10 str. ZF-129</name>
    <dbReference type="NCBI Taxonomy" id="1187848"/>
    <lineage>
        <taxon>Bacteria</taxon>
        <taxon>Pseudomonadati</taxon>
        <taxon>Pseudomonadota</taxon>
        <taxon>Gammaproteobacteria</taxon>
        <taxon>Vibrionales</taxon>
        <taxon>Vibrionaceae</taxon>
        <taxon>Vibrio</taxon>
    </lineage>
</organism>
<dbReference type="EMBL" id="AJYQ02000020">
    <property type="protein sequence ID" value="OEE37322.1"/>
    <property type="molecule type" value="Genomic_DNA"/>
</dbReference>
<evidence type="ECO:0000313" key="3">
    <source>
        <dbReference type="Proteomes" id="UP000094741"/>
    </source>
</evidence>
<protein>
    <submittedName>
        <fullName evidence="2">Uncharacterized protein</fullName>
    </submittedName>
</protein>
<dbReference type="Proteomes" id="UP000094741">
    <property type="component" value="Unassembled WGS sequence"/>
</dbReference>
<feature type="transmembrane region" description="Helical" evidence="1">
    <location>
        <begin position="25"/>
        <end position="44"/>
    </location>
</feature>
<proteinExistence type="predicted"/>
<gene>
    <name evidence="2" type="ORF">A1QO_04240</name>
</gene>
<keyword evidence="1" id="KW-1133">Transmembrane helix</keyword>
<name>A0A1E5BJ34_9VIBR</name>
<reference evidence="2 3" key="1">
    <citation type="journal article" date="2012" name="Science">
        <title>Ecological populations of bacteria act as socially cohesive units of antibiotic production and resistance.</title>
        <authorList>
            <person name="Cordero O.X."/>
            <person name="Wildschutte H."/>
            <person name="Kirkup B."/>
            <person name="Proehl S."/>
            <person name="Ngo L."/>
            <person name="Hussain F."/>
            <person name="Le Roux F."/>
            <person name="Mincer T."/>
            <person name="Polz M.F."/>
        </authorList>
    </citation>
    <scope>NUCLEOTIDE SEQUENCE [LARGE SCALE GENOMIC DNA]</scope>
    <source>
        <strain evidence="2 3">ZF-129</strain>
    </source>
</reference>
<dbReference type="RefSeq" id="WP_017041802.1">
    <property type="nucleotide sequence ID" value="NZ_AJYQ02000020.1"/>
</dbReference>
<dbReference type="AlphaFoldDB" id="A0A1E5BJ34"/>
<accession>A0A1E5BJ34</accession>
<evidence type="ECO:0000313" key="2">
    <source>
        <dbReference type="EMBL" id="OEE37322.1"/>
    </source>
</evidence>
<keyword evidence="1" id="KW-0472">Membrane</keyword>
<dbReference type="STRING" id="1187848.A1QO_04240"/>
<evidence type="ECO:0000256" key="1">
    <source>
        <dbReference type="SAM" id="Phobius"/>
    </source>
</evidence>